<name>A0A1M6CRH7_9FIRM</name>
<evidence type="ECO:0000313" key="1">
    <source>
        <dbReference type="EMBL" id="SHI63559.1"/>
    </source>
</evidence>
<dbReference type="Proteomes" id="UP000184442">
    <property type="component" value="Unassembled WGS sequence"/>
</dbReference>
<evidence type="ECO:0000313" key="2">
    <source>
        <dbReference type="Proteomes" id="UP000184442"/>
    </source>
</evidence>
<proteinExistence type="predicted"/>
<dbReference type="EMBL" id="FQZS01000005">
    <property type="protein sequence ID" value="SHI63559.1"/>
    <property type="molecule type" value="Genomic_DNA"/>
</dbReference>
<accession>A0A1M6CRH7</accession>
<organism evidence="1 2">
    <name type="scientific">Lutispora thermophila DSM 19022</name>
    <dbReference type="NCBI Taxonomy" id="1122184"/>
    <lineage>
        <taxon>Bacteria</taxon>
        <taxon>Bacillati</taxon>
        <taxon>Bacillota</taxon>
        <taxon>Clostridia</taxon>
        <taxon>Lutisporales</taxon>
        <taxon>Lutisporaceae</taxon>
        <taxon>Lutispora</taxon>
    </lineage>
</organism>
<evidence type="ECO:0008006" key="3">
    <source>
        <dbReference type="Google" id="ProtNLM"/>
    </source>
</evidence>
<sequence length="69" mass="7901">MFSFNSRDDLAKFIQENTVNTTEAAKLMGCTRQNIADLIKRGKLTPIKVMPDDKLFWKDDIIARVKKNG</sequence>
<protein>
    <recommendedName>
        <fullName evidence="3">Helix-turn-helix domain-containing protein</fullName>
    </recommendedName>
</protein>
<dbReference type="OrthoDB" id="1756845at2"/>
<dbReference type="RefSeq" id="WP_073024979.1">
    <property type="nucleotide sequence ID" value="NZ_FQZS01000005.1"/>
</dbReference>
<keyword evidence="2" id="KW-1185">Reference proteome</keyword>
<reference evidence="1 2" key="1">
    <citation type="submission" date="2016-11" db="EMBL/GenBank/DDBJ databases">
        <authorList>
            <person name="Jaros S."/>
            <person name="Januszkiewicz K."/>
            <person name="Wedrychowicz H."/>
        </authorList>
    </citation>
    <scope>NUCLEOTIDE SEQUENCE [LARGE SCALE GENOMIC DNA]</scope>
    <source>
        <strain evidence="1 2">DSM 19022</strain>
    </source>
</reference>
<dbReference type="AlphaFoldDB" id="A0A1M6CRH7"/>
<gene>
    <name evidence="1" type="ORF">SAMN02745176_00908</name>
</gene>